<feature type="chain" id="PRO_5046635093" description="Secreted protein" evidence="1">
    <location>
        <begin position="29"/>
        <end position="144"/>
    </location>
</feature>
<dbReference type="EMBL" id="JBHSIU010000130">
    <property type="protein sequence ID" value="MFC5007685.1"/>
    <property type="molecule type" value="Genomic_DNA"/>
</dbReference>
<accession>A0ABV9WHX0</accession>
<name>A0ABV9WHX0_9ACTN</name>
<protein>
    <recommendedName>
        <fullName evidence="4">Secreted protein</fullName>
    </recommendedName>
</protein>
<evidence type="ECO:0000256" key="1">
    <source>
        <dbReference type="SAM" id="SignalP"/>
    </source>
</evidence>
<dbReference type="RefSeq" id="WP_380128322.1">
    <property type="nucleotide sequence ID" value="NZ_JBHSIU010000130.1"/>
</dbReference>
<feature type="signal peptide" evidence="1">
    <location>
        <begin position="1"/>
        <end position="28"/>
    </location>
</feature>
<proteinExistence type="predicted"/>
<keyword evidence="3" id="KW-1185">Reference proteome</keyword>
<gene>
    <name evidence="2" type="ORF">ACFPIJ_59000</name>
</gene>
<dbReference type="Proteomes" id="UP001595912">
    <property type="component" value="Unassembled WGS sequence"/>
</dbReference>
<evidence type="ECO:0000313" key="3">
    <source>
        <dbReference type="Proteomes" id="UP001595912"/>
    </source>
</evidence>
<keyword evidence="1" id="KW-0732">Signal</keyword>
<organism evidence="2 3">
    <name type="scientific">Dactylosporangium cerinum</name>
    <dbReference type="NCBI Taxonomy" id="1434730"/>
    <lineage>
        <taxon>Bacteria</taxon>
        <taxon>Bacillati</taxon>
        <taxon>Actinomycetota</taxon>
        <taxon>Actinomycetes</taxon>
        <taxon>Micromonosporales</taxon>
        <taxon>Micromonosporaceae</taxon>
        <taxon>Dactylosporangium</taxon>
    </lineage>
</organism>
<evidence type="ECO:0008006" key="4">
    <source>
        <dbReference type="Google" id="ProtNLM"/>
    </source>
</evidence>
<reference evidence="3" key="1">
    <citation type="journal article" date="2019" name="Int. J. Syst. Evol. Microbiol.">
        <title>The Global Catalogue of Microorganisms (GCM) 10K type strain sequencing project: providing services to taxonomists for standard genome sequencing and annotation.</title>
        <authorList>
            <consortium name="The Broad Institute Genomics Platform"/>
            <consortium name="The Broad Institute Genome Sequencing Center for Infectious Disease"/>
            <person name="Wu L."/>
            <person name="Ma J."/>
        </authorList>
    </citation>
    <scope>NUCLEOTIDE SEQUENCE [LARGE SCALE GENOMIC DNA]</scope>
    <source>
        <strain evidence="3">CGMCC 4.7152</strain>
    </source>
</reference>
<comment type="caution">
    <text evidence="2">The sequence shown here is derived from an EMBL/GenBank/DDBJ whole genome shotgun (WGS) entry which is preliminary data.</text>
</comment>
<sequence length="144" mass="15225">MFRAFKHAATAAALIAAALVATPGAASAGSNGYAYACWIKPGSVTNGGCAKLYAEGDFLRLIDYTADGWGTRAQIQKLLPDSHGVLQWVNHSSACFDDTSTSNSIKGYTVCNYNVTEGTTIRVHTWASHSGTTAYHIYSPSITA</sequence>
<evidence type="ECO:0000313" key="2">
    <source>
        <dbReference type="EMBL" id="MFC5007685.1"/>
    </source>
</evidence>